<dbReference type="KEGG" id="hpl:HPB8_1057"/>
<sequence length="442" mass="51184">MHKIERLLQTLAPKGVEFKTLEEVFEIKNGYTPSKNNLEFWKNGTIPWFRMEDLRENGRILKDSIQHITPKALKGKKLFPKNSIIISTTATIGEHALLIVDSLANQRFTFLSKKANCNLALDMKFFFYQCFLLGEWCKNNINVSGFASVDMTAFKKYKFPIPPLEVQQEIVKILDAFTELNTELKARKKQYEYYQNMLLDFKDIKQNHKDAKEKLAQKTYPKRLKTLLQTLAPKGVEFRKLGDIGEFYGGLVGKNKKSFSQGNKFYVPYINVFNNPQLDLNALESVQIGDKEKQNTIQLGDVLFTGSSENLEDCAMSCVVTQKIEKDIYLNSFCFGFRFFDENLFNPSFLKHFLRDYNFRKNISKVANGVTRFNVSKQLLSKITIPIPPLEIQQEIVKILDQFSILTTDLLAGIPAEIKARKKQYEYYREKLLTFKPLQNKA</sequence>
<dbReference type="InterPro" id="IPR044946">
    <property type="entry name" value="Restrct_endonuc_typeI_TRD_sf"/>
</dbReference>
<feature type="domain" description="Type I restriction modification DNA specificity" evidence="4">
    <location>
        <begin position="233"/>
        <end position="419"/>
    </location>
</feature>
<dbReference type="EC" id="3.1.21.3" evidence="5"/>
<dbReference type="HOGENOM" id="CLU_021095_6_0_7"/>
<dbReference type="Pfam" id="PF01420">
    <property type="entry name" value="Methylase_S"/>
    <property type="match status" value="2"/>
</dbReference>
<evidence type="ECO:0000259" key="4">
    <source>
        <dbReference type="Pfam" id="PF01420"/>
    </source>
</evidence>
<dbReference type="RefSeq" id="WP_000548829.1">
    <property type="nucleotide sequence ID" value="NC_014256.1"/>
</dbReference>
<dbReference type="Proteomes" id="UP000007091">
    <property type="component" value="Chromosome"/>
</dbReference>
<evidence type="ECO:0000313" key="6">
    <source>
        <dbReference type="Proteomes" id="UP000007091"/>
    </source>
</evidence>
<accession>D7FEK7</accession>
<organism evidence="5 6">
    <name type="scientific">Helicobacter pylori (strain B8)</name>
    <dbReference type="NCBI Taxonomy" id="693745"/>
    <lineage>
        <taxon>Bacteria</taxon>
        <taxon>Pseudomonadati</taxon>
        <taxon>Campylobacterota</taxon>
        <taxon>Epsilonproteobacteria</taxon>
        <taxon>Campylobacterales</taxon>
        <taxon>Helicobacteraceae</taxon>
        <taxon>Helicobacter</taxon>
    </lineage>
</organism>
<proteinExistence type="inferred from homology"/>
<keyword evidence="5" id="KW-0378">Hydrolase</keyword>
<dbReference type="CDD" id="cd17281">
    <property type="entry name" value="RMtype1_S_HpyAXIII_TRD1-CR1_like"/>
    <property type="match status" value="1"/>
</dbReference>
<dbReference type="EMBL" id="FN598874">
    <property type="protein sequence ID" value="CBI66614.1"/>
    <property type="molecule type" value="Genomic_DNA"/>
</dbReference>
<evidence type="ECO:0000256" key="1">
    <source>
        <dbReference type="ARBA" id="ARBA00010923"/>
    </source>
</evidence>
<dbReference type="AlphaFoldDB" id="D7FEK7"/>
<evidence type="ECO:0000313" key="5">
    <source>
        <dbReference type="EMBL" id="CBI66614.1"/>
    </source>
</evidence>
<dbReference type="InterPro" id="IPR051212">
    <property type="entry name" value="Type-I_RE_S_subunit"/>
</dbReference>
<dbReference type="REBASE" id="26628">
    <property type="entry name" value="S.HpyB8ORF1058P"/>
</dbReference>
<dbReference type="GO" id="GO:0003677">
    <property type="term" value="F:DNA binding"/>
    <property type="evidence" value="ECO:0007669"/>
    <property type="project" value="UniProtKB-KW"/>
</dbReference>
<comment type="similarity">
    <text evidence="1">Belongs to the type-I restriction system S methylase family.</text>
</comment>
<dbReference type="PANTHER" id="PTHR43140:SF1">
    <property type="entry name" value="TYPE I RESTRICTION ENZYME ECOKI SPECIFICITY SUBUNIT"/>
    <property type="match status" value="1"/>
</dbReference>
<dbReference type="GO" id="GO:0009035">
    <property type="term" value="F:type I site-specific deoxyribonuclease activity"/>
    <property type="evidence" value="ECO:0007669"/>
    <property type="project" value="UniProtKB-EC"/>
</dbReference>
<gene>
    <name evidence="5" type="primary">hsdS_4</name>
    <name evidence="5" type="ordered locus">HPB8_1057</name>
</gene>
<keyword evidence="2" id="KW-0680">Restriction system</keyword>
<protein>
    <submittedName>
        <fullName evidence="5">Type I restriction enzyme, S subunit</fullName>
        <ecNumber evidence="5">3.1.21.3</ecNumber>
    </submittedName>
</protein>
<name>D7FEK7_HELP3</name>
<dbReference type="Gene3D" id="3.90.220.20">
    <property type="entry name" value="DNA methylase specificity domains"/>
    <property type="match status" value="2"/>
</dbReference>
<reference evidence="5 6" key="1">
    <citation type="journal article" date="2010" name="BMC Genomics">
        <title>Sequencing, annotation, and comparative genome analysis of the gerbil-adapted Helicobacter pylori strain B8.</title>
        <authorList>
            <person name="Farnbacher M."/>
            <person name="Jahns T."/>
            <person name="Willrodt D."/>
            <person name="Daniel R."/>
            <person name="Haas R."/>
            <person name="Goesmann A."/>
            <person name="Kurtz S."/>
            <person name="Rieder G."/>
        </authorList>
    </citation>
    <scope>NUCLEOTIDE SEQUENCE [LARGE SCALE GENOMIC DNA]</scope>
    <source>
        <strain evidence="5 6">B8</strain>
    </source>
</reference>
<dbReference type="GO" id="GO:0009307">
    <property type="term" value="P:DNA restriction-modification system"/>
    <property type="evidence" value="ECO:0007669"/>
    <property type="project" value="UniProtKB-KW"/>
</dbReference>
<dbReference type="PANTHER" id="PTHR43140">
    <property type="entry name" value="TYPE-1 RESTRICTION ENZYME ECOKI SPECIFICITY PROTEIN"/>
    <property type="match status" value="1"/>
</dbReference>
<evidence type="ECO:0000256" key="3">
    <source>
        <dbReference type="ARBA" id="ARBA00023125"/>
    </source>
</evidence>
<evidence type="ECO:0000256" key="2">
    <source>
        <dbReference type="ARBA" id="ARBA00022747"/>
    </source>
</evidence>
<dbReference type="SUPFAM" id="SSF116734">
    <property type="entry name" value="DNA methylase specificity domain"/>
    <property type="match status" value="2"/>
</dbReference>
<keyword evidence="3" id="KW-0238">DNA-binding</keyword>
<dbReference type="InterPro" id="IPR000055">
    <property type="entry name" value="Restrct_endonuc_typeI_TRD"/>
</dbReference>
<feature type="domain" description="Type I restriction modification DNA specificity" evidence="4">
    <location>
        <begin position="13"/>
        <end position="190"/>
    </location>
</feature>